<dbReference type="GO" id="GO:0003677">
    <property type="term" value="F:DNA binding"/>
    <property type="evidence" value="ECO:0007669"/>
    <property type="project" value="UniProtKB-KW"/>
</dbReference>
<name>A0A9W6UPB0_9ACTN</name>
<proteinExistence type="predicted"/>
<evidence type="ECO:0000256" key="2">
    <source>
        <dbReference type="ARBA" id="ARBA00023125"/>
    </source>
</evidence>
<evidence type="ECO:0000313" key="5">
    <source>
        <dbReference type="EMBL" id="GLW55784.1"/>
    </source>
</evidence>
<keyword evidence="2" id="KW-0238">DNA-binding</keyword>
<reference evidence="5" key="1">
    <citation type="submission" date="2023-02" db="EMBL/GenBank/DDBJ databases">
        <title>Kitasatospora phosalacinea NBRC 14362.</title>
        <authorList>
            <person name="Ichikawa N."/>
            <person name="Sato H."/>
            <person name="Tonouchi N."/>
        </authorList>
    </citation>
    <scope>NUCLEOTIDE SEQUENCE</scope>
    <source>
        <strain evidence="5">NBRC 14362</strain>
    </source>
</reference>
<dbReference type="InterPro" id="IPR051011">
    <property type="entry name" value="Metal_resp_trans_reg"/>
</dbReference>
<dbReference type="InterPro" id="IPR011991">
    <property type="entry name" value="ArsR-like_HTH"/>
</dbReference>
<organism evidence="5 6">
    <name type="scientific">Kitasatospora phosalacinea</name>
    <dbReference type="NCBI Taxonomy" id="2065"/>
    <lineage>
        <taxon>Bacteria</taxon>
        <taxon>Bacillati</taxon>
        <taxon>Actinomycetota</taxon>
        <taxon>Actinomycetes</taxon>
        <taxon>Kitasatosporales</taxon>
        <taxon>Streptomycetaceae</taxon>
        <taxon>Kitasatospora</taxon>
    </lineage>
</organism>
<evidence type="ECO:0000256" key="3">
    <source>
        <dbReference type="ARBA" id="ARBA00023163"/>
    </source>
</evidence>
<evidence type="ECO:0000259" key="4">
    <source>
        <dbReference type="Pfam" id="PF01022"/>
    </source>
</evidence>
<evidence type="ECO:0000256" key="1">
    <source>
        <dbReference type="ARBA" id="ARBA00023015"/>
    </source>
</evidence>
<sequence>MVVLRLDSSALSRSRFALSPFAETLAAVVQLARPHTEPWAAAWWERHRPAFLARLAADGYARGLVELVAATKYLPDHLTLPPGGGMGTTLESELAAVARVPDEVAEAGLRTSQAHAWAGQRLDRLTGRGHGARAAALFREVWDAHLAADWPARRAALQRDVTHRAGLLAAHGWPRALHLMNRSSGWVGADAIRFSDRPGPDRRVGPDGMLFVPVTAQRSSWLCEAPGRPFAMVYPARGTGEDGSGGSRAGDGRALARLLGSGRAQILRNLETPATTSELALLLAQSVGTVGGHLAILRDSGLVGRTRVGRRVLYHRTELGDRLAAGPDVR</sequence>
<gene>
    <name evidence="5" type="ORF">Kpho01_37950</name>
</gene>
<accession>A0A9W6UPB0</accession>
<dbReference type="RefSeq" id="WP_033251266.1">
    <property type="nucleotide sequence ID" value="NZ_BSRX01000021.1"/>
</dbReference>
<dbReference type="AlphaFoldDB" id="A0A9W6UPB0"/>
<dbReference type="SUPFAM" id="SSF46785">
    <property type="entry name" value="Winged helix' DNA-binding domain"/>
    <property type="match status" value="1"/>
</dbReference>
<feature type="domain" description="HTH arsR-type" evidence="4">
    <location>
        <begin position="262"/>
        <end position="303"/>
    </location>
</feature>
<dbReference type="InterPro" id="IPR001845">
    <property type="entry name" value="HTH_ArsR_DNA-bd_dom"/>
</dbReference>
<dbReference type="PANTHER" id="PTHR43132">
    <property type="entry name" value="ARSENICAL RESISTANCE OPERON REPRESSOR ARSR-RELATED"/>
    <property type="match status" value="1"/>
</dbReference>
<dbReference type="Gene3D" id="1.10.10.10">
    <property type="entry name" value="Winged helix-like DNA-binding domain superfamily/Winged helix DNA-binding domain"/>
    <property type="match status" value="1"/>
</dbReference>
<keyword evidence="1" id="KW-0805">Transcription regulation</keyword>
<dbReference type="InterPro" id="IPR036390">
    <property type="entry name" value="WH_DNA-bd_sf"/>
</dbReference>
<dbReference type="PANTHER" id="PTHR43132:SF6">
    <property type="entry name" value="HTH-TYPE TRANSCRIPTIONAL REPRESSOR CZRA"/>
    <property type="match status" value="1"/>
</dbReference>
<dbReference type="GO" id="GO:0003700">
    <property type="term" value="F:DNA-binding transcription factor activity"/>
    <property type="evidence" value="ECO:0007669"/>
    <property type="project" value="InterPro"/>
</dbReference>
<dbReference type="Proteomes" id="UP001165143">
    <property type="component" value="Unassembled WGS sequence"/>
</dbReference>
<protein>
    <submittedName>
        <fullName evidence="5">ArsR family transcriptional regulator</fullName>
    </submittedName>
</protein>
<dbReference type="EMBL" id="BSRX01000021">
    <property type="protein sequence ID" value="GLW55784.1"/>
    <property type="molecule type" value="Genomic_DNA"/>
</dbReference>
<keyword evidence="3" id="KW-0804">Transcription</keyword>
<evidence type="ECO:0000313" key="6">
    <source>
        <dbReference type="Proteomes" id="UP001165143"/>
    </source>
</evidence>
<comment type="caution">
    <text evidence="5">The sequence shown here is derived from an EMBL/GenBank/DDBJ whole genome shotgun (WGS) entry which is preliminary data.</text>
</comment>
<dbReference type="Pfam" id="PF01022">
    <property type="entry name" value="HTH_5"/>
    <property type="match status" value="1"/>
</dbReference>
<dbReference type="OrthoDB" id="3460651at2"/>
<dbReference type="CDD" id="cd00090">
    <property type="entry name" value="HTH_ARSR"/>
    <property type="match status" value="1"/>
</dbReference>
<dbReference type="InterPro" id="IPR036388">
    <property type="entry name" value="WH-like_DNA-bd_sf"/>
</dbReference>